<feature type="domain" description="CheW-like" evidence="1">
    <location>
        <begin position="1"/>
        <end position="137"/>
    </location>
</feature>
<dbReference type="SMART" id="SM00260">
    <property type="entry name" value="CheW"/>
    <property type="match status" value="1"/>
</dbReference>
<evidence type="ECO:0000313" key="2">
    <source>
        <dbReference type="EMBL" id="ACL67790.1"/>
    </source>
</evidence>
<dbReference type="Pfam" id="PF01584">
    <property type="entry name" value="CheW"/>
    <property type="match status" value="1"/>
</dbReference>
<reference evidence="2" key="1">
    <citation type="submission" date="2009-01" db="EMBL/GenBank/DDBJ databases">
        <title>Complete sequence of Anaeromyxobacter dehalogenans 2CP-1.</title>
        <authorList>
            <consortium name="US DOE Joint Genome Institute"/>
            <person name="Lucas S."/>
            <person name="Copeland A."/>
            <person name="Lapidus A."/>
            <person name="Glavina del Rio T."/>
            <person name="Dalin E."/>
            <person name="Tice H."/>
            <person name="Bruce D."/>
            <person name="Goodwin L."/>
            <person name="Pitluck S."/>
            <person name="Saunders E."/>
            <person name="Brettin T."/>
            <person name="Detter J.C."/>
            <person name="Han C."/>
            <person name="Larimer F."/>
            <person name="Land M."/>
            <person name="Hauser L."/>
            <person name="Kyrpides N."/>
            <person name="Ovchinnikova G."/>
            <person name="Beliaev A.S."/>
            <person name="Richardson P."/>
        </authorList>
    </citation>
    <scope>NUCLEOTIDE SEQUENCE</scope>
    <source>
        <strain evidence="2">2CP-1</strain>
    </source>
</reference>
<evidence type="ECO:0000313" key="3">
    <source>
        <dbReference type="Proteomes" id="UP000007089"/>
    </source>
</evidence>
<dbReference type="GO" id="GO:0006935">
    <property type="term" value="P:chemotaxis"/>
    <property type="evidence" value="ECO:0007669"/>
    <property type="project" value="InterPro"/>
</dbReference>
<gene>
    <name evidence="2" type="ordered locus">A2cp1_4473</name>
</gene>
<dbReference type="InterPro" id="IPR002545">
    <property type="entry name" value="CheW-lke_dom"/>
</dbReference>
<dbReference type="Gene3D" id="2.40.50.180">
    <property type="entry name" value="CheA-289, Domain 4"/>
    <property type="match status" value="1"/>
</dbReference>
<dbReference type="AlphaFoldDB" id="B8JCS0"/>
<dbReference type="InterPro" id="IPR039315">
    <property type="entry name" value="CheW"/>
</dbReference>
<dbReference type="GO" id="GO:0005829">
    <property type="term" value="C:cytosol"/>
    <property type="evidence" value="ECO:0007669"/>
    <property type="project" value="TreeGrafter"/>
</dbReference>
<keyword evidence="3" id="KW-1185">Reference proteome</keyword>
<dbReference type="KEGG" id="acp:A2cp1_4473"/>
<dbReference type="Proteomes" id="UP000007089">
    <property type="component" value="Chromosome"/>
</dbReference>
<dbReference type="PROSITE" id="PS50851">
    <property type="entry name" value="CHEW"/>
    <property type="match status" value="1"/>
</dbReference>
<evidence type="ECO:0000259" key="1">
    <source>
        <dbReference type="PROSITE" id="PS50851"/>
    </source>
</evidence>
<dbReference type="SUPFAM" id="SSF50341">
    <property type="entry name" value="CheW-like"/>
    <property type="match status" value="1"/>
</dbReference>
<dbReference type="InterPro" id="IPR036061">
    <property type="entry name" value="CheW-like_dom_sf"/>
</dbReference>
<dbReference type="RefSeq" id="WP_012528402.1">
    <property type="nucleotide sequence ID" value="NC_011891.1"/>
</dbReference>
<name>B8JCS0_ANAD2</name>
<sequence>MRHVVFRVAGERYALPLAAVREVVLPQPPFARVPRASEAVRGVMNLRGRVVAVVDLAALVGLPAQPLRDGAGMVLILDHGKRTLGLLIGGVLGVEPLAPPEAGGGLVRGLAEARTGAVTVLGAEALAEQASALFGGR</sequence>
<protein>
    <submittedName>
        <fullName evidence="2">CheW protein</fullName>
    </submittedName>
</protein>
<organism evidence="2 3">
    <name type="scientific">Anaeromyxobacter dehalogenans (strain ATCC BAA-258 / DSM 21875 / 2CP-1)</name>
    <dbReference type="NCBI Taxonomy" id="455488"/>
    <lineage>
        <taxon>Bacteria</taxon>
        <taxon>Pseudomonadati</taxon>
        <taxon>Myxococcota</taxon>
        <taxon>Myxococcia</taxon>
        <taxon>Myxococcales</taxon>
        <taxon>Cystobacterineae</taxon>
        <taxon>Anaeromyxobacteraceae</taxon>
        <taxon>Anaeromyxobacter</taxon>
    </lineage>
</organism>
<dbReference type="EMBL" id="CP001359">
    <property type="protein sequence ID" value="ACL67790.1"/>
    <property type="molecule type" value="Genomic_DNA"/>
</dbReference>
<accession>B8JCS0</accession>
<dbReference type="Gene3D" id="2.30.30.40">
    <property type="entry name" value="SH3 Domains"/>
    <property type="match status" value="1"/>
</dbReference>
<dbReference type="PANTHER" id="PTHR22617">
    <property type="entry name" value="CHEMOTAXIS SENSOR HISTIDINE KINASE-RELATED"/>
    <property type="match status" value="1"/>
</dbReference>
<dbReference type="GO" id="GO:0007165">
    <property type="term" value="P:signal transduction"/>
    <property type="evidence" value="ECO:0007669"/>
    <property type="project" value="InterPro"/>
</dbReference>
<dbReference type="HOGENOM" id="CLU_048995_3_1_7"/>
<proteinExistence type="predicted"/>
<dbReference type="PANTHER" id="PTHR22617:SF43">
    <property type="entry name" value="PROTEIN PILI"/>
    <property type="match status" value="1"/>
</dbReference>